<dbReference type="RefSeq" id="WP_243803315.1">
    <property type="nucleotide sequence ID" value="NZ_JALHAT010000077.1"/>
</dbReference>
<protein>
    <submittedName>
        <fullName evidence="5">Helix-turn-helix domain-containing protein</fullName>
    </submittedName>
</protein>
<feature type="domain" description="HTH araC/xylS-type" evidence="4">
    <location>
        <begin position="216"/>
        <end position="315"/>
    </location>
</feature>
<evidence type="ECO:0000256" key="2">
    <source>
        <dbReference type="ARBA" id="ARBA00023125"/>
    </source>
</evidence>
<comment type="caution">
    <text evidence="5">The sequence shown here is derived from an EMBL/GenBank/DDBJ whole genome shotgun (WGS) entry which is preliminary data.</text>
</comment>
<dbReference type="PANTHER" id="PTHR46796:SF6">
    <property type="entry name" value="ARAC SUBFAMILY"/>
    <property type="match status" value="1"/>
</dbReference>
<dbReference type="InterPro" id="IPR020449">
    <property type="entry name" value="Tscrpt_reg_AraC-type_HTH"/>
</dbReference>
<dbReference type="Pfam" id="PF12833">
    <property type="entry name" value="HTH_18"/>
    <property type="match status" value="1"/>
</dbReference>
<keyword evidence="6" id="KW-1185">Reference proteome</keyword>
<dbReference type="Proteomes" id="UP001162802">
    <property type="component" value="Unassembled WGS sequence"/>
</dbReference>
<organism evidence="5 6">
    <name type="scientific">Novosphingobium mangrovi</name>
    <name type="common">ex Hu et al. 2023</name>
    <dbReference type="NCBI Taxonomy" id="2930094"/>
    <lineage>
        <taxon>Bacteria</taxon>
        <taxon>Pseudomonadati</taxon>
        <taxon>Pseudomonadota</taxon>
        <taxon>Alphaproteobacteria</taxon>
        <taxon>Sphingomonadales</taxon>
        <taxon>Sphingomonadaceae</taxon>
        <taxon>Novosphingobium</taxon>
    </lineage>
</organism>
<dbReference type="PRINTS" id="PR00032">
    <property type="entry name" value="HTHARAC"/>
</dbReference>
<dbReference type="PROSITE" id="PS00041">
    <property type="entry name" value="HTH_ARAC_FAMILY_1"/>
    <property type="match status" value="1"/>
</dbReference>
<evidence type="ECO:0000256" key="1">
    <source>
        <dbReference type="ARBA" id="ARBA00023015"/>
    </source>
</evidence>
<dbReference type="InterPro" id="IPR009057">
    <property type="entry name" value="Homeodomain-like_sf"/>
</dbReference>
<dbReference type="InterPro" id="IPR018060">
    <property type="entry name" value="HTH_AraC"/>
</dbReference>
<dbReference type="Pfam" id="PF14525">
    <property type="entry name" value="AraC_binding_2"/>
    <property type="match status" value="1"/>
</dbReference>
<dbReference type="SMART" id="SM00342">
    <property type="entry name" value="HTH_ARAC"/>
    <property type="match status" value="1"/>
</dbReference>
<evidence type="ECO:0000313" key="5">
    <source>
        <dbReference type="EMBL" id="MCJ1962949.1"/>
    </source>
</evidence>
<reference evidence="5" key="1">
    <citation type="submission" date="2022-03" db="EMBL/GenBank/DDBJ databases">
        <title>Identification of a novel bacterium isolated from mangrove sediments.</title>
        <authorList>
            <person name="Pan X."/>
        </authorList>
    </citation>
    <scope>NUCLEOTIDE SEQUENCE</scope>
    <source>
        <strain evidence="5">B2637</strain>
    </source>
</reference>
<dbReference type="PANTHER" id="PTHR46796">
    <property type="entry name" value="HTH-TYPE TRANSCRIPTIONAL ACTIVATOR RHAS-RELATED"/>
    <property type="match status" value="1"/>
</dbReference>
<dbReference type="InterPro" id="IPR050204">
    <property type="entry name" value="AraC_XylS_family_regulators"/>
</dbReference>
<dbReference type="InterPro" id="IPR018062">
    <property type="entry name" value="HTH_AraC-typ_CS"/>
</dbReference>
<dbReference type="Gene3D" id="1.10.10.60">
    <property type="entry name" value="Homeodomain-like"/>
    <property type="match status" value="1"/>
</dbReference>
<keyword evidence="3" id="KW-0804">Transcription</keyword>
<keyword evidence="1" id="KW-0805">Transcription regulation</keyword>
<evidence type="ECO:0000313" key="6">
    <source>
        <dbReference type="Proteomes" id="UP001162802"/>
    </source>
</evidence>
<sequence>MEAIQTFATSALPQSQRLRYWNELAERIYAGTYINGDHSFHGRMQTWRLGDLQMIRPAGGPSQVGRRHRTPGSSNIILHLQTRGRCRHRQGNGQDDIVLEPGDFVLSSAASGYEMDLEAHELLVVEFPGAPILQRCEALDSVLSRRIRATSLAGGRVLIDFLQSLWRQAGNAQFPIPGDASWQGAMADVFYDMLGLTLRESRQPRTAADASPPLARQLLRHVETHLGDPDLRTGSIAQALGVSPRTVQNGFATLGTTPSAHILNARLERAADRLTSDHATSITEIAFELGFNDSAYFARCFRRRYDASPREWRKRG</sequence>
<accession>A0ABT0AIC8</accession>
<evidence type="ECO:0000259" key="4">
    <source>
        <dbReference type="PROSITE" id="PS01124"/>
    </source>
</evidence>
<keyword evidence="2" id="KW-0238">DNA-binding</keyword>
<evidence type="ECO:0000256" key="3">
    <source>
        <dbReference type="ARBA" id="ARBA00023163"/>
    </source>
</evidence>
<dbReference type="InterPro" id="IPR035418">
    <property type="entry name" value="AraC-bd_2"/>
</dbReference>
<proteinExistence type="predicted"/>
<dbReference type="EMBL" id="JALHAT010000077">
    <property type="protein sequence ID" value="MCJ1962949.1"/>
    <property type="molecule type" value="Genomic_DNA"/>
</dbReference>
<gene>
    <name evidence="5" type="ORF">MTR65_19880</name>
</gene>
<dbReference type="PROSITE" id="PS01124">
    <property type="entry name" value="HTH_ARAC_FAMILY_2"/>
    <property type="match status" value="1"/>
</dbReference>
<name>A0ABT0AIC8_9SPHN</name>
<dbReference type="SUPFAM" id="SSF46689">
    <property type="entry name" value="Homeodomain-like"/>
    <property type="match status" value="1"/>
</dbReference>